<organism evidence="1 2">
    <name type="scientific">Punica granatum</name>
    <name type="common">Pomegranate</name>
    <dbReference type="NCBI Taxonomy" id="22663"/>
    <lineage>
        <taxon>Eukaryota</taxon>
        <taxon>Viridiplantae</taxon>
        <taxon>Streptophyta</taxon>
        <taxon>Embryophyta</taxon>
        <taxon>Tracheophyta</taxon>
        <taxon>Spermatophyta</taxon>
        <taxon>Magnoliopsida</taxon>
        <taxon>eudicotyledons</taxon>
        <taxon>Gunneridae</taxon>
        <taxon>Pentapetalae</taxon>
        <taxon>rosids</taxon>
        <taxon>malvids</taxon>
        <taxon>Myrtales</taxon>
        <taxon>Lythraceae</taxon>
        <taxon>Punica</taxon>
    </lineage>
</organism>
<evidence type="ECO:0000313" key="2">
    <source>
        <dbReference type="Proteomes" id="UP000197138"/>
    </source>
</evidence>
<sequence>MLRKFAEPACSPFATLPGLLARLLQPSRVSSLVRVYFYPTQVGRACLLPSHNLAGSAHPCEFTFMHRKFVEPPRSCLLQPCRVSSHVQVYFYASRVRPACSLLLHATLPSLIIRASLISYYTSSPSLLAHAYCNVAWSAHLVRVHFHASQVHRDCSHVLLATLPGLLSCASLISCYASSPDLLARAYCNLARSARPCEFTFMFRKFAEPVRSCFLQPCRVCSQVLVHFQASQVRLAYWLVLLVTLPGLLTHASLISCNPSLPSLQARAYCNHVGLAHLCEFTFILRKFAKPARSPLTTLPGQLTRASLLLCIASSSSLLALASCNLAESAHTCKFTFTLREFAKPARSCFMQPCRV</sequence>
<gene>
    <name evidence="1" type="ORF">CDL15_Pgr023670</name>
</gene>
<accession>A0A218XY09</accession>
<protein>
    <submittedName>
        <fullName evidence="1">Uncharacterized protein</fullName>
    </submittedName>
</protein>
<reference evidence="2" key="1">
    <citation type="journal article" date="2017" name="Plant J.">
        <title>The pomegranate (Punica granatum L.) genome and the genomics of punicalagin biosynthesis.</title>
        <authorList>
            <person name="Qin G."/>
            <person name="Xu C."/>
            <person name="Ming R."/>
            <person name="Tang H."/>
            <person name="Guyot R."/>
            <person name="Kramer E.M."/>
            <person name="Hu Y."/>
            <person name="Yi X."/>
            <person name="Qi Y."/>
            <person name="Xu X."/>
            <person name="Gao Z."/>
            <person name="Pan H."/>
            <person name="Jian J."/>
            <person name="Tian Y."/>
            <person name="Yue Z."/>
            <person name="Xu Y."/>
        </authorList>
    </citation>
    <scope>NUCLEOTIDE SEQUENCE [LARGE SCALE GENOMIC DNA]</scope>
    <source>
        <strain evidence="2">cv. Dabenzi</strain>
    </source>
</reference>
<dbReference type="Proteomes" id="UP000197138">
    <property type="component" value="Unassembled WGS sequence"/>
</dbReference>
<evidence type="ECO:0000313" key="1">
    <source>
        <dbReference type="EMBL" id="OWM89172.1"/>
    </source>
</evidence>
<dbReference type="EMBL" id="MTKT01000673">
    <property type="protein sequence ID" value="OWM89172.1"/>
    <property type="molecule type" value="Genomic_DNA"/>
</dbReference>
<comment type="caution">
    <text evidence="1">The sequence shown here is derived from an EMBL/GenBank/DDBJ whole genome shotgun (WGS) entry which is preliminary data.</text>
</comment>
<dbReference type="AlphaFoldDB" id="A0A218XY09"/>
<name>A0A218XY09_PUNGR</name>
<proteinExistence type="predicted"/>